<sequence length="127" mass="14453">MRYKSLTSIKAQALADFMVECTHELDEGAPNQVDAADQRVWLLYIDGASNPGAMNNEAEYEALANGLSLGNDLGEKHIHIRMDSQKRVVGYLRRVRNLTRVFRSCHMEHVPRERNQEADRLSQLATK</sequence>
<evidence type="ECO:0000313" key="2">
    <source>
        <dbReference type="EMBL" id="GAA0161267.1"/>
    </source>
</evidence>
<gene>
    <name evidence="2" type="ORF">LIER_17625</name>
</gene>
<comment type="caution">
    <text evidence="2">The sequence shown here is derived from an EMBL/GenBank/DDBJ whole genome shotgun (WGS) entry which is preliminary data.</text>
</comment>
<dbReference type="InterPro" id="IPR012337">
    <property type="entry name" value="RNaseH-like_sf"/>
</dbReference>
<dbReference type="GO" id="GO:0004523">
    <property type="term" value="F:RNA-DNA hybrid ribonuclease activity"/>
    <property type="evidence" value="ECO:0007669"/>
    <property type="project" value="InterPro"/>
</dbReference>
<organism evidence="2 3">
    <name type="scientific">Lithospermum erythrorhizon</name>
    <name type="common">Purple gromwell</name>
    <name type="synonym">Lithospermum officinale var. erythrorhizon</name>
    <dbReference type="NCBI Taxonomy" id="34254"/>
    <lineage>
        <taxon>Eukaryota</taxon>
        <taxon>Viridiplantae</taxon>
        <taxon>Streptophyta</taxon>
        <taxon>Embryophyta</taxon>
        <taxon>Tracheophyta</taxon>
        <taxon>Spermatophyta</taxon>
        <taxon>Magnoliopsida</taxon>
        <taxon>eudicotyledons</taxon>
        <taxon>Gunneridae</taxon>
        <taxon>Pentapetalae</taxon>
        <taxon>asterids</taxon>
        <taxon>lamiids</taxon>
        <taxon>Boraginales</taxon>
        <taxon>Boraginaceae</taxon>
        <taxon>Boraginoideae</taxon>
        <taxon>Lithospermeae</taxon>
        <taxon>Lithospermum</taxon>
    </lineage>
</organism>
<dbReference type="AlphaFoldDB" id="A0AAV3QDR5"/>
<evidence type="ECO:0000313" key="3">
    <source>
        <dbReference type="Proteomes" id="UP001454036"/>
    </source>
</evidence>
<dbReference type="EMBL" id="BAABME010004129">
    <property type="protein sequence ID" value="GAA0161267.1"/>
    <property type="molecule type" value="Genomic_DNA"/>
</dbReference>
<dbReference type="Pfam" id="PF13456">
    <property type="entry name" value="RVT_3"/>
    <property type="match status" value="1"/>
</dbReference>
<accession>A0AAV3QDR5</accession>
<keyword evidence="3" id="KW-1185">Reference proteome</keyword>
<dbReference type="PANTHER" id="PTHR46387:SF45">
    <property type="entry name" value="ENDOGENOUS RETROVIRUS GROUP K MEMBER 8 POL PROTEIN-LIKE"/>
    <property type="match status" value="1"/>
</dbReference>
<protein>
    <recommendedName>
        <fullName evidence="1">RNase H type-1 domain-containing protein</fullName>
    </recommendedName>
</protein>
<name>A0AAV3QDR5_LITER</name>
<dbReference type="InterPro" id="IPR002156">
    <property type="entry name" value="RNaseH_domain"/>
</dbReference>
<dbReference type="SUPFAM" id="SSF53098">
    <property type="entry name" value="Ribonuclease H-like"/>
    <property type="match status" value="1"/>
</dbReference>
<dbReference type="GO" id="GO:0003676">
    <property type="term" value="F:nucleic acid binding"/>
    <property type="evidence" value="ECO:0007669"/>
    <property type="project" value="InterPro"/>
</dbReference>
<evidence type="ECO:0000259" key="1">
    <source>
        <dbReference type="Pfam" id="PF13456"/>
    </source>
</evidence>
<dbReference type="Gene3D" id="3.30.420.10">
    <property type="entry name" value="Ribonuclease H-like superfamily/Ribonuclease H"/>
    <property type="match status" value="1"/>
</dbReference>
<reference evidence="2 3" key="1">
    <citation type="submission" date="2024-01" db="EMBL/GenBank/DDBJ databases">
        <title>The complete chloroplast genome sequence of Lithospermum erythrorhizon: insights into the phylogenetic relationship among Boraginaceae species and the maternal lineages of purple gromwells.</title>
        <authorList>
            <person name="Okada T."/>
            <person name="Watanabe K."/>
        </authorList>
    </citation>
    <scope>NUCLEOTIDE SEQUENCE [LARGE SCALE GENOMIC DNA]</scope>
</reference>
<dbReference type="PANTHER" id="PTHR46387">
    <property type="entry name" value="POLYNUCLEOTIDYL TRANSFERASE, RIBONUCLEASE H-LIKE SUPERFAMILY PROTEIN"/>
    <property type="match status" value="1"/>
</dbReference>
<dbReference type="Proteomes" id="UP001454036">
    <property type="component" value="Unassembled WGS sequence"/>
</dbReference>
<feature type="domain" description="RNase H type-1" evidence="1">
    <location>
        <begin position="86"/>
        <end position="124"/>
    </location>
</feature>
<proteinExistence type="predicted"/>
<dbReference type="InterPro" id="IPR036397">
    <property type="entry name" value="RNaseH_sf"/>
</dbReference>